<dbReference type="GO" id="GO:0031460">
    <property type="term" value="P:glycine betaine transport"/>
    <property type="evidence" value="ECO:0007669"/>
    <property type="project" value="TreeGrafter"/>
</dbReference>
<comment type="similarity">
    <text evidence="6">Belongs to the binding-protein-dependent transport system permease family.</text>
</comment>
<reference evidence="8 9" key="2">
    <citation type="journal article" date="2011" name="J. Bacteriol.">
        <title>Complete genome sequence of the anaerobic, halophilic alkalithermophile Natranaerobius thermophilus JW/NM-WN-LF.</title>
        <authorList>
            <person name="Zhao B."/>
            <person name="Mesbah N.M."/>
            <person name="Dalin E."/>
            <person name="Goodwin L."/>
            <person name="Nolan M."/>
            <person name="Pitluck S."/>
            <person name="Chertkov O."/>
            <person name="Brettin T.S."/>
            <person name="Han J."/>
            <person name="Larimer F.W."/>
            <person name="Land M.L."/>
            <person name="Hauser L."/>
            <person name="Kyrpides N."/>
            <person name="Wiegel J."/>
        </authorList>
    </citation>
    <scope>NUCLEOTIDE SEQUENCE [LARGE SCALE GENOMIC DNA]</scope>
    <source>
        <strain evidence="9">ATCC BAA-1301 / DSM 18059 / JW/NM-WN-LF</strain>
    </source>
</reference>
<dbReference type="Gene3D" id="1.10.3720.10">
    <property type="entry name" value="MetI-like"/>
    <property type="match status" value="1"/>
</dbReference>
<evidence type="ECO:0000256" key="1">
    <source>
        <dbReference type="ARBA" id="ARBA00004141"/>
    </source>
</evidence>
<proteinExistence type="inferred from homology"/>
<organism evidence="8 9">
    <name type="scientific">Natranaerobius thermophilus (strain ATCC BAA-1301 / DSM 18059 / JW/NM-WN-LF)</name>
    <dbReference type="NCBI Taxonomy" id="457570"/>
    <lineage>
        <taxon>Bacteria</taxon>
        <taxon>Bacillati</taxon>
        <taxon>Bacillota</taxon>
        <taxon>Clostridia</taxon>
        <taxon>Natranaerobiales</taxon>
        <taxon>Natranaerobiaceae</taxon>
        <taxon>Natranaerobius</taxon>
    </lineage>
</organism>
<feature type="transmembrane region" description="Helical" evidence="6">
    <location>
        <begin position="185"/>
        <end position="207"/>
    </location>
</feature>
<evidence type="ECO:0000256" key="2">
    <source>
        <dbReference type="ARBA" id="ARBA00022448"/>
    </source>
</evidence>
<keyword evidence="2 6" id="KW-0813">Transport</keyword>
<dbReference type="AlphaFoldDB" id="B2A3U1"/>
<feature type="transmembrane region" description="Helical" evidence="6">
    <location>
        <begin position="139"/>
        <end position="165"/>
    </location>
</feature>
<feature type="transmembrane region" description="Helical" evidence="6">
    <location>
        <begin position="31"/>
        <end position="53"/>
    </location>
</feature>
<dbReference type="InterPro" id="IPR035906">
    <property type="entry name" value="MetI-like_sf"/>
</dbReference>
<evidence type="ECO:0000313" key="9">
    <source>
        <dbReference type="Proteomes" id="UP000001683"/>
    </source>
</evidence>
<keyword evidence="9" id="KW-1185">Reference proteome</keyword>
<dbReference type="CDD" id="cd06261">
    <property type="entry name" value="TM_PBP2"/>
    <property type="match status" value="1"/>
</dbReference>
<feature type="domain" description="ABC transmembrane type-1" evidence="7">
    <location>
        <begin position="25"/>
        <end position="204"/>
    </location>
</feature>
<reference evidence="8 9" key="1">
    <citation type="submission" date="2008-04" db="EMBL/GenBank/DDBJ databases">
        <title>Complete sequence of chromosome of Natranaerobius thermophilus JW/NM-WN-LF.</title>
        <authorList>
            <consortium name="US DOE Joint Genome Institute"/>
            <person name="Copeland A."/>
            <person name="Lucas S."/>
            <person name="Lapidus A."/>
            <person name="Glavina del Rio T."/>
            <person name="Dalin E."/>
            <person name="Tice H."/>
            <person name="Bruce D."/>
            <person name="Goodwin L."/>
            <person name="Pitluck S."/>
            <person name="Chertkov O."/>
            <person name="Brettin T."/>
            <person name="Detter J.C."/>
            <person name="Han C."/>
            <person name="Kuske C.R."/>
            <person name="Schmutz J."/>
            <person name="Larimer F."/>
            <person name="Land M."/>
            <person name="Hauser L."/>
            <person name="Kyrpides N."/>
            <person name="Lykidis A."/>
            <person name="Mesbah N.M."/>
            <person name="Wiegel J."/>
        </authorList>
    </citation>
    <scope>NUCLEOTIDE SEQUENCE [LARGE SCALE GENOMIC DNA]</scope>
    <source>
        <strain evidence="9">ATCC BAA-1301 / DSM 18059 / JW/NM-WN-LF</strain>
    </source>
</reference>
<dbReference type="eggNOG" id="COG1174">
    <property type="taxonomic scope" value="Bacteria"/>
</dbReference>
<dbReference type="EMBL" id="CP001034">
    <property type="protein sequence ID" value="ACB83717.1"/>
    <property type="molecule type" value="Genomic_DNA"/>
</dbReference>
<dbReference type="InParanoid" id="B2A3U1"/>
<dbReference type="KEGG" id="nth:Nther_0118"/>
<accession>B2A3U1</accession>
<evidence type="ECO:0000259" key="7">
    <source>
        <dbReference type="PROSITE" id="PS50928"/>
    </source>
</evidence>
<dbReference type="Proteomes" id="UP000001683">
    <property type="component" value="Chromosome"/>
</dbReference>
<dbReference type="OrthoDB" id="9801163at2"/>
<evidence type="ECO:0000256" key="4">
    <source>
        <dbReference type="ARBA" id="ARBA00022989"/>
    </source>
</evidence>
<evidence type="ECO:0000256" key="6">
    <source>
        <dbReference type="RuleBase" id="RU363032"/>
    </source>
</evidence>
<evidence type="ECO:0000313" key="8">
    <source>
        <dbReference type="EMBL" id="ACB83717.1"/>
    </source>
</evidence>
<dbReference type="FunFam" id="1.10.3720.10:FF:000001">
    <property type="entry name" value="Glycine betaine ABC transporter, permease"/>
    <property type="match status" value="1"/>
</dbReference>
<evidence type="ECO:0000256" key="5">
    <source>
        <dbReference type="ARBA" id="ARBA00023136"/>
    </source>
</evidence>
<dbReference type="HOGENOM" id="CLU_046113_7_2_9"/>
<dbReference type="PANTHER" id="PTHR30177:SF4">
    <property type="entry name" value="OSMOPROTECTANT IMPORT PERMEASE PROTEIN OSMW"/>
    <property type="match status" value="1"/>
</dbReference>
<keyword evidence="5 6" id="KW-0472">Membrane</keyword>
<name>B2A3U1_NATTJ</name>
<dbReference type="RefSeq" id="WP_012446608.1">
    <property type="nucleotide sequence ID" value="NC_010718.1"/>
</dbReference>
<sequence>MGISTSILEFWQYLVDRQDMFLNLFYEHTRLILITAIISIIIGVILGLVSTYYKSLANIILTVTQILMTIPSLAMIAIIFPLFGIGPTTGIVALVLYSLLPIVRNTYTGINELDANVLEAAKGMGMSERKILLKIKIPLALPVIIAGIRTAVVMVVGIGAIASLIGAGGLGDFIFRGISRDFPFMILAGAIGVSILAIALDLLLSWLEQKVIARQS</sequence>
<dbReference type="GO" id="GO:0055085">
    <property type="term" value="P:transmembrane transport"/>
    <property type="evidence" value="ECO:0007669"/>
    <property type="project" value="InterPro"/>
</dbReference>
<dbReference type="SUPFAM" id="SSF161098">
    <property type="entry name" value="MetI-like"/>
    <property type="match status" value="1"/>
</dbReference>
<comment type="subcellular location">
    <subcellularLocation>
        <location evidence="6">Cell membrane</location>
        <topology evidence="6">Multi-pass membrane protein</topology>
    </subcellularLocation>
    <subcellularLocation>
        <location evidence="1">Membrane</location>
        <topology evidence="1">Multi-pass membrane protein</topology>
    </subcellularLocation>
</comment>
<dbReference type="STRING" id="457570.Nther_0118"/>
<dbReference type="InterPro" id="IPR051204">
    <property type="entry name" value="ABC_transp_perm/SBD"/>
</dbReference>
<dbReference type="PROSITE" id="PS50928">
    <property type="entry name" value="ABC_TM1"/>
    <property type="match status" value="1"/>
</dbReference>
<keyword evidence="4 6" id="KW-1133">Transmembrane helix</keyword>
<gene>
    <name evidence="8" type="ordered locus">Nther_0118</name>
</gene>
<dbReference type="Pfam" id="PF00528">
    <property type="entry name" value="BPD_transp_1"/>
    <property type="match status" value="1"/>
</dbReference>
<dbReference type="InterPro" id="IPR000515">
    <property type="entry name" value="MetI-like"/>
</dbReference>
<keyword evidence="3 6" id="KW-0812">Transmembrane</keyword>
<feature type="transmembrane region" description="Helical" evidence="6">
    <location>
        <begin position="73"/>
        <end position="100"/>
    </location>
</feature>
<evidence type="ECO:0000256" key="3">
    <source>
        <dbReference type="ARBA" id="ARBA00022692"/>
    </source>
</evidence>
<protein>
    <submittedName>
        <fullName evidence="8">Binding-protein-dependent transport systems inner membrane component</fullName>
    </submittedName>
</protein>
<dbReference type="PANTHER" id="PTHR30177">
    <property type="entry name" value="GLYCINE BETAINE/L-PROLINE TRANSPORT SYSTEM PERMEASE PROTEIN PROW"/>
    <property type="match status" value="1"/>
</dbReference>
<dbReference type="GO" id="GO:0005886">
    <property type="term" value="C:plasma membrane"/>
    <property type="evidence" value="ECO:0007669"/>
    <property type="project" value="UniProtKB-SubCell"/>
</dbReference>